<accession>A0A9P9ANR7</accession>
<dbReference type="PANTHER" id="PTHR38111:SF6">
    <property type="entry name" value="FINGER DOMAIN PROTEIN, PUTATIVE (AFU_ORTHOLOGUE AFUA_8G01940)-RELATED"/>
    <property type="match status" value="1"/>
</dbReference>
<reference evidence="1 2" key="1">
    <citation type="journal article" date="2021" name="Nat. Commun.">
        <title>Genetic determinants of endophytism in the Arabidopsis root mycobiome.</title>
        <authorList>
            <person name="Mesny F."/>
            <person name="Miyauchi S."/>
            <person name="Thiergart T."/>
            <person name="Pickel B."/>
            <person name="Atanasova L."/>
            <person name="Karlsson M."/>
            <person name="Huettel B."/>
            <person name="Barry K.W."/>
            <person name="Haridas S."/>
            <person name="Chen C."/>
            <person name="Bauer D."/>
            <person name="Andreopoulos W."/>
            <person name="Pangilinan J."/>
            <person name="LaButti K."/>
            <person name="Riley R."/>
            <person name="Lipzen A."/>
            <person name="Clum A."/>
            <person name="Drula E."/>
            <person name="Henrissat B."/>
            <person name="Kohler A."/>
            <person name="Grigoriev I.V."/>
            <person name="Martin F.M."/>
            <person name="Hacquard S."/>
        </authorList>
    </citation>
    <scope>NUCLEOTIDE SEQUENCE [LARGE SCALE GENOMIC DNA]</scope>
    <source>
        <strain evidence="1 2">MPI-CAGE-CH-0241</strain>
    </source>
</reference>
<evidence type="ECO:0000313" key="1">
    <source>
        <dbReference type="EMBL" id="KAH6888509.1"/>
    </source>
</evidence>
<dbReference type="InterPro" id="IPR053178">
    <property type="entry name" value="Osmoadaptation_assoc"/>
</dbReference>
<proteinExistence type="predicted"/>
<dbReference type="OrthoDB" id="3525185at2759"/>
<dbReference type="PANTHER" id="PTHR38111">
    <property type="entry name" value="ZN(2)-C6 FUNGAL-TYPE DOMAIN-CONTAINING PROTEIN-RELATED"/>
    <property type="match status" value="1"/>
</dbReference>
<dbReference type="EMBL" id="JAGPYM010000012">
    <property type="protein sequence ID" value="KAH6888509.1"/>
    <property type="molecule type" value="Genomic_DNA"/>
</dbReference>
<name>A0A9P9ANR7_9HYPO</name>
<organism evidence="1 2">
    <name type="scientific">Thelonectria olida</name>
    <dbReference type="NCBI Taxonomy" id="1576542"/>
    <lineage>
        <taxon>Eukaryota</taxon>
        <taxon>Fungi</taxon>
        <taxon>Dikarya</taxon>
        <taxon>Ascomycota</taxon>
        <taxon>Pezizomycotina</taxon>
        <taxon>Sordariomycetes</taxon>
        <taxon>Hypocreomycetidae</taxon>
        <taxon>Hypocreales</taxon>
        <taxon>Nectriaceae</taxon>
        <taxon>Thelonectria</taxon>
    </lineage>
</organism>
<comment type="caution">
    <text evidence="1">The sequence shown here is derived from an EMBL/GenBank/DDBJ whole genome shotgun (WGS) entry which is preliminary data.</text>
</comment>
<dbReference type="AlphaFoldDB" id="A0A9P9ANR7"/>
<sequence length="435" mass="48743">MPNGKLRTKLNLLTMRGDKDGTASMFQLIRYRSTAPPTAASPKFPLLLHPSPTQEENLISRLGVALCTCPEGFQLRYLGSYMLDVPARLGHNPALDTAVECLLQSHSQLLRVRSSPSGRVPTDSKYSKALRALQGAIVDPTLAMSAETACAAILMCRYEMMMPEARGAQYVTHAQGACNLILLRGPGAISTEFERGLLRAQTGQLVLNAFFWGEDCVLLQDSWQHVTRGKQKTFKVTKLDQLFETVYHIPSLVKQISDFKNGKSVMNMDQLTSYAKRLQEELVSLSATEATSSKATEGTDQDLGYDQILLWADDDIFPIVLSFHSREGAVFHSWVWMASLMVDMCMDNLVPDPRLRDSMSEAARRICMCYEYVSLLKPIGALYLQLQLTAAYYVSDQRQRDWIVEKVNIIMEDLHIHFSSSYFETIGSLLFKGLS</sequence>
<protein>
    <submittedName>
        <fullName evidence="1">Uncharacterized protein</fullName>
    </submittedName>
</protein>
<dbReference type="Proteomes" id="UP000777438">
    <property type="component" value="Unassembled WGS sequence"/>
</dbReference>
<gene>
    <name evidence="1" type="ORF">B0T10DRAFT_573249</name>
</gene>
<evidence type="ECO:0000313" key="2">
    <source>
        <dbReference type="Proteomes" id="UP000777438"/>
    </source>
</evidence>
<keyword evidence="2" id="KW-1185">Reference proteome</keyword>